<dbReference type="PANTHER" id="PTHR42693">
    <property type="entry name" value="ARYLSULFATASE FAMILY MEMBER"/>
    <property type="match status" value="1"/>
</dbReference>
<sequence>MLKSIMRPFTTRVGFRIDFAHPTEVFDMENILPLRSFIVFLMALCLIVATNQHARADKNPNLVLIVLDDAGYSDLGVFGSEIDTPHIDSLAKGGVQFTQFHVTPNCSSTRASLLTGMDHHRTGLGTHGAAAENQRGKPGYEGYLNNRVVTLPEALRTAGYRTMMAGKWHLGSRDSGTWPSARGFDDCFALLNGGASHWEDNAPLFPSKPSVYVENGTTIKRLPKGFYSTDYYTGRIIHYIERRKNPDQPFFAFLSFTAPHNPLHAPAESIKKYEDKYLDGWDAQQRRRLKSLKSRGLIGKSVKPQPRPDWIPSWDSLSDSAKKLAARDMAIYAGMIDRIDHNVGRLVARLKTLEEYDNTLILVMSDNGPSKTTIADYLKIDGAGADFVKGFKNDFDNRGLSGSSVDLGAGWAYGLAAPFRLMKGYQSQGGVLSPLIAKLPSVWKKPTGLNTAPVHVMDIMPTLLEIAGGAKIDRKAIPMQGKSLLALMRSGDRATFDERGFGGELFGIRSYRQGNWKILKLPPPYGTGKWQLYDLLVDPGETTDLADRQPNRLNKLAAQWRTYASVNGVVPPSKPILYAKPPRK</sequence>
<dbReference type="PROSITE" id="PS00149">
    <property type="entry name" value="SULFATASE_2"/>
    <property type="match status" value="1"/>
</dbReference>
<keyword evidence="4" id="KW-0106">Calcium</keyword>
<dbReference type="InterPro" id="IPR050738">
    <property type="entry name" value="Sulfatase"/>
</dbReference>
<dbReference type="PANTHER" id="PTHR42693:SF33">
    <property type="entry name" value="ARYLSULFATASE"/>
    <property type="match status" value="1"/>
</dbReference>
<dbReference type="GO" id="GO:0046872">
    <property type="term" value="F:metal ion binding"/>
    <property type="evidence" value="ECO:0007669"/>
    <property type="project" value="UniProtKB-KW"/>
</dbReference>
<dbReference type="CDD" id="cd16025">
    <property type="entry name" value="PAS_like"/>
    <property type="match status" value="1"/>
</dbReference>
<dbReference type="Gene3D" id="3.30.1120.10">
    <property type="match status" value="1"/>
</dbReference>
<organism evidence="6 7">
    <name type="scientific">Symmachiella macrocystis</name>
    <dbReference type="NCBI Taxonomy" id="2527985"/>
    <lineage>
        <taxon>Bacteria</taxon>
        <taxon>Pseudomonadati</taxon>
        <taxon>Planctomycetota</taxon>
        <taxon>Planctomycetia</taxon>
        <taxon>Planctomycetales</taxon>
        <taxon>Planctomycetaceae</taxon>
        <taxon>Symmachiella</taxon>
    </lineage>
</organism>
<comment type="caution">
    <text evidence="6">The sequence shown here is derived from an EMBL/GenBank/DDBJ whole genome shotgun (WGS) entry which is preliminary data.</text>
</comment>
<evidence type="ECO:0000256" key="3">
    <source>
        <dbReference type="ARBA" id="ARBA00022801"/>
    </source>
</evidence>
<name>A0A5C6AXE7_9PLAN</name>
<dbReference type="InterPro" id="IPR024607">
    <property type="entry name" value="Sulfatase_CS"/>
</dbReference>
<dbReference type="SUPFAM" id="SSF53649">
    <property type="entry name" value="Alkaline phosphatase-like"/>
    <property type="match status" value="1"/>
</dbReference>
<proteinExistence type="inferred from homology"/>
<evidence type="ECO:0000256" key="4">
    <source>
        <dbReference type="ARBA" id="ARBA00022837"/>
    </source>
</evidence>
<reference evidence="6 7" key="1">
    <citation type="submission" date="2019-02" db="EMBL/GenBank/DDBJ databases">
        <title>Deep-cultivation of Planctomycetes and their phenomic and genomic characterization uncovers novel biology.</title>
        <authorList>
            <person name="Wiegand S."/>
            <person name="Jogler M."/>
            <person name="Boedeker C."/>
            <person name="Pinto D."/>
            <person name="Vollmers J."/>
            <person name="Rivas-Marin E."/>
            <person name="Kohn T."/>
            <person name="Peeters S.H."/>
            <person name="Heuer A."/>
            <person name="Rast P."/>
            <person name="Oberbeckmann S."/>
            <person name="Bunk B."/>
            <person name="Jeske O."/>
            <person name="Meyerdierks A."/>
            <person name="Storesund J.E."/>
            <person name="Kallscheuer N."/>
            <person name="Luecker S."/>
            <person name="Lage O.M."/>
            <person name="Pohl T."/>
            <person name="Merkel B.J."/>
            <person name="Hornburger P."/>
            <person name="Mueller R.-W."/>
            <person name="Bruemmer F."/>
            <person name="Labrenz M."/>
            <person name="Spormann A.M."/>
            <person name="Op Den Camp H."/>
            <person name="Overmann J."/>
            <person name="Amann R."/>
            <person name="Jetten M.S.M."/>
            <person name="Mascher T."/>
            <person name="Medema M.H."/>
            <person name="Devos D.P."/>
            <person name="Kaster A.-K."/>
            <person name="Ovreas L."/>
            <person name="Rohde M."/>
            <person name="Galperin M.Y."/>
            <person name="Jogler C."/>
        </authorList>
    </citation>
    <scope>NUCLEOTIDE SEQUENCE [LARGE SCALE GENOMIC DNA]</scope>
    <source>
        <strain evidence="6 7">CA54</strain>
    </source>
</reference>
<dbReference type="Pfam" id="PF00884">
    <property type="entry name" value="Sulfatase"/>
    <property type="match status" value="1"/>
</dbReference>
<dbReference type="InterPro" id="IPR000917">
    <property type="entry name" value="Sulfatase_N"/>
</dbReference>
<dbReference type="GO" id="GO:0004065">
    <property type="term" value="F:arylsulfatase activity"/>
    <property type="evidence" value="ECO:0007669"/>
    <property type="project" value="UniProtKB-EC"/>
</dbReference>
<dbReference type="AlphaFoldDB" id="A0A5C6AXE7"/>
<evidence type="ECO:0000256" key="1">
    <source>
        <dbReference type="ARBA" id="ARBA00008779"/>
    </source>
</evidence>
<evidence type="ECO:0000313" key="7">
    <source>
        <dbReference type="Proteomes" id="UP000320735"/>
    </source>
</evidence>
<accession>A0A5C6AXE7</accession>
<dbReference type="InterPro" id="IPR017850">
    <property type="entry name" value="Alkaline_phosphatase_core_sf"/>
</dbReference>
<dbReference type="EC" id="3.1.6.1" evidence="6"/>
<evidence type="ECO:0000313" key="6">
    <source>
        <dbReference type="EMBL" id="TWU04151.1"/>
    </source>
</evidence>
<evidence type="ECO:0000259" key="5">
    <source>
        <dbReference type="Pfam" id="PF00884"/>
    </source>
</evidence>
<comment type="similarity">
    <text evidence="1">Belongs to the sulfatase family.</text>
</comment>
<protein>
    <submittedName>
        <fullName evidence="6">Arylsulfatase</fullName>
        <ecNumber evidence="6">3.1.6.1</ecNumber>
    </submittedName>
</protein>
<dbReference type="OrthoDB" id="1390125at2"/>
<feature type="domain" description="Sulfatase N-terminal" evidence="5">
    <location>
        <begin position="60"/>
        <end position="468"/>
    </location>
</feature>
<keyword evidence="3 6" id="KW-0378">Hydrolase</keyword>
<dbReference type="EMBL" id="SJPP01000005">
    <property type="protein sequence ID" value="TWU04151.1"/>
    <property type="molecule type" value="Genomic_DNA"/>
</dbReference>
<dbReference type="Proteomes" id="UP000320735">
    <property type="component" value="Unassembled WGS sequence"/>
</dbReference>
<keyword evidence="7" id="KW-1185">Reference proteome</keyword>
<evidence type="ECO:0000256" key="2">
    <source>
        <dbReference type="ARBA" id="ARBA00022723"/>
    </source>
</evidence>
<dbReference type="Gene3D" id="3.40.720.10">
    <property type="entry name" value="Alkaline Phosphatase, subunit A"/>
    <property type="match status" value="1"/>
</dbReference>
<gene>
    <name evidence="6" type="primary">atsA_34</name>
    <name evidence="6" type="ORF">CA54_60330</name>
</gene>
<keyword evidence="2" id="KW-0479">Metal-binding</keyword>